<dbReference type="CDD" id="cd00082">
    <property type="entry name" value="HisKA"/>
    <property type="match status" value="1"/>
</dbReference>
<dbReference type="Pfam" id="PF08448">
    <property type="entry name" value="PAS_4"/>
    <property type="match status" value="3"/>
</dbReference>
<dbReference type="InterPro" id="IPR005467">
    <property type="entry name" value="His_kinase_dom"/>
</dbReference>
<protein>
    <recommendedName>
        <fullName evidence="2">histidine kinase</fullName>
        <ecNumber evidence="2">2.7.13.3</ecNumber>
    </recommendedName>
</protein>
<keyword evidence="6" id="KW-0175">Coiled coil</keyword>
<evidence type="ECO:0000256" key="6">
    <source>
        <dbReference type="SAM" id="Coils"/>
    </source>
</evidence>
<evidence type="ECO:0000256" key="3">
    <source>
        <dbReference type="ARBA" id="ARBA00022553"/>
    </source>
</evidence>
<dbReference type="InterPro" id="IPR036097">
    <property type="entry name" value="HisK_dim/P_sf"/>
</dbReference>
<evidence type="ECO:0000313" key="10">
    <source>
        <dbReference type="Proteomes" id="UP000298284"/>
    </source>
</evidence>
<dbReference type="CDD" id="cd00130">
    <property type="entry name" value="PAS"/>
    <property type="match status" value="1"/>
</dbReference>
<feature type="domain" description="Histidine kinase" evidence="7">
    <location>
        <begin position="616"/>
        <end position="830"/>
    </location>
</feature>
<dbReference type="EC" id="2.7.13.3" evidence="2"/>
<dbReference type="SMART" id="SM00387">
    <property type="entry name" value="HATPase_c"/>
    <property type="match status" value="1"/>
</dbReference>
<dbReference type="Gene3D" id="3.30.450.20">
    <property type="entry name" value="PAS domain"/>
    <property type="match status" value="3"/>
</dbReference>
<dbReference type="Proteomes" id="UP000298284">
    <property type="component" value="Unassembled WGS sequence"/>
</dbReference>
<name>A0A4Z0MEA2_9BACT</name>
<proteinExistence type="predicted"/>
<feature type="coiled-coil region" evidence="6">
    <location>
        <begin position="246"/>
        <end position="319"/>
    </location>
</feature>
<dbReference type="InterPro" id="IPR003594">
    <property type="entry name" value="HATPase_dom"/>
</dbReference>
<dbReference type="InterPro" id="IPR004358">
    <property type="entry name" value="Sig_transdc_His_kin-like_C"/>
</dbReference>
<dbReference type="SMART" id="SM00388">
    <property type="entry name" value="HisKA"/>
    <property type="match status" value="1"/>
</dbReference>
<dbReference type="InterPro" id="IPR036890">
    <property type="entry name" value="HATPase_C_sf"/>
</dbReference>
<dbReference type="RefSeq" id="WP_135532474.1">
    <property type="nucleotide sequence ID" value="NZ_SRKZ01000007.1"/>
</dbReference>
<keyword evidence="5" id="KW-0418">Kinase</keyword>
<dbReference type="SUPFAM" id="SSF47384">
    <property type="entry name" value="Homodimeric domain of signal transducing histidine kinase"/>
    <property type="match status" value="1"/>
</dbReference>
<gene>
    <name evidence="9" type="ORF">EU557_21115</name>
</gene>
<evidence type="ECO:0000256" key="2">
    <source>
        <dbReference type="ARBA" id="ARBA00012438"/>
    </source>
</evidence>
<sequence length="830" mass="94917">MYDSTNPEVIVDFTFVHLNAAAKRMLGLATDEPALTLLQLLPQSQANGAFTFHREAFITNEPLSFDLTFQTNGQETYFRASARRVGEGLVVSFVEAADHPRMAMRIALRETQAREQAARAEAEVQRQQLQLLFMQAPACMANLTGPDHVFSFVNPPYSQLFSGRPLVGKPFTKALPEMKGQPFLRWLDEVYRTGKTHFGNEVLAYVDHTNTGRLEERYFNFIYQATRDASDAITGVLIFAYDVSEQVERRRRLEEQEHQTNQLNEELAAANEELHASFEEIRANNEALAHTELALRSLNQELEARVEERTQEVQLAQIETERQRMRLYRFFMQAPAALCSLDGPNLVFELINPNFQSLFPGRRIQGHSLLEALPELKGHRAWNTLRLVYDTGATHQETAILIPVAEYEGGPLEDRYFNYVQQARYDSRGDIDGVLVFAFEVTEQVKAQQQSEESARRLRILTDALPVLIGYLDNEQRYQFANQAYETWFNQRPADLLGRTVKDIVGEEAYRQVQHYIERALAGERLDFEAQMPYRENFTKYIRTSYVPDVQKGQVAGFYTLVNDITEQVEARQQVQRLNEQLLSMNEELQTSNEELSSTNEQLTRTNVDLDNFIYTASHDLKAPITNIEGLLQVLLNELPTNKREGDVGYVLELMQGAVDRFKRTIEHLTDVSKLQKEHAQPATQVSLAKVVQDVRLDLMPLIQETGAQLTLDTRNCPSIAFSEKNLRSVVYNLLSNALKYHHPDRIPEVHLHCRTEGPYLVLEVQDNGLGLDLTRTQHMFQMFQRYHTHVEGSGVGLYMVKKMVENTGGQIQVQSKLGEGSTFSVYFCL</sequence>
<dbReference type="Pfam" id="PF00512">
    <property type="entry name" value="HisKA"/>
    <property type="match status" value="1"/>
</dbReference>
<dbReference type="InterPro" id="IPR003661">
    <property type="entry name" value="HisK_dim/P_dom"/>
</dbReference>
<dbReference type="PRINTS" id="PR00344">
    <property type="entry name" value="BCTRLSENSOR"/>
</dbReference>
<evidence type="ECO:0000256" key="5">
    <source>
        <dbReference type="ARBA" id="ARBA00022777"/>
    </source>
</evidence>
<dbReference type="Gene3D" id="3.30.565.10">
    <property type="entry name" value="Histidine kinase-like ATPase, C-terminal domain"/>
    <property type="match status" value="1"/>
</dbReference>
<dbReference type="InterPro" id="IPR000014">
    <property type="entry name" value="PAS"/>
</dbReference>
<dbReference type="SUPFAM" id="SSF55874">
    <property type="entry name" value="ATPase domain of HSP90 chaperone/DNA topoisomerase II/histidine kinase"/>
    <property type="match status" value="1"/>
</dbReference>
<comment type="catalytic activity">
    <reaction evidence="1">
        <text>ATP + protein L-histidine = ADP + protein N-phospho-L-histidine.</text>
        <dbReference type="EC" id="2.7.13.3"/>
    </reaction>
</comment>
<dbReference type="OrthoDB" id="9766459at2"/>
<dbReference type="AlphaFoldDB" id="A0A4Z0MEA2"/>
<dbReference type="SMART" id="SM00091">
    <property type="entry name" value="PAS"/>
    <property type="match status" value="3"/>
</dbReference>
<keyword evidence="4" id="KW-0808">Transferase</keyword>
<dbReference type="PROSITE" id="PS50109">
    <property type="entry name" value="HIS_KIN"/>
    <property type="match status" value="1"/>
</dbReference>
<comment type="caution">
    <text evidence="9">The sequence shown here is derived from an EMBL/GenBank/DDBJ whole genome shotgun (WGS) entry which is preliminary data.</text>
</comment>
<evidence type="ECO:0000256" key="4">
    <source>
        <dbReference type="ARBA" id="ARBA00022679"/>
    </source>
</evidence>
<dbReference type="Gene3D" id="1.10.287.130">
    <property type="match status" value="1"/>
</dbReference>
<dbReference type="GO" id="GO:0000155">
    <property type="term" value="F:phosphorelay sensor kinase activity"/>
    <property type="evidence" value="ECO:0007669"/>
    <property type="project" value="InterPro"/>
</dbReference>
<keyword evidence="10" id="KW-1185">Reference proteome</keyword>
<accession>A0A4Z0MEA2</accession>
<keyword evidence="3" id="KW-0597">Phosphoprotein</keyword>
<dbReference type="InterPro" id="IPR035965">
    <property type="entry name" value="PAS-like_dom_sf"/>
</dbReference>
<dbReference type="InterPro" id="IPR013656">
    <property type="entry name" value="PAS_4"/>
</dbReference>
<dbReference type="SUPFAM" id="SSF55785">
    <property type="entry name" value="PYP-like sensor domain (PAS domain)"/>
    <property type="match status" value="2"/>
</dbReference>
<dbReference type="Pfam" id="PF02518">
    <property type="entry name" value="HATPase_c"/>
    <property type="match status" value="1"/>
</dbReference>
<organism evidence="9 10">
    <name type="scientific">Hymenobacter wooponensis</name>
    <dbReference type="NCBI Taxonomy" id="1525360"/>
    <lineage>
        <taxon>Bacteria</taxon>
        <taxon>Pseudomonadati</taxon>
        <taxon>Bacteroidota</taxon>
        <taxon>Cytophagia</taxon>
        <taxon>Cytophagales</taxon>
        <taxon>Hymenobacteraceae</taxon>
        <taxon>Hymenobacter</taxon>
    </lineage>
</organism>
<evidence type="ECO:0000259" key="7">
    <source>
        <dbReference type="PROSITE" id="PS50109"/>
    </source>
</evidence>
<dbReference type="PANTHER" id="PTHR43304:SF1">
    <property type="entry name" value="PAC DOMAIN-CONTAINING PROTEIN"/>
    <property type="match status" value="1"/>
</dbReference>
<evidence type="ECO:0000259" key="8">
    <source>
        <dbReference type="PROSITE" id="PS50112"/>
    </source>
</evidence>
<reference evidence="9 10" key="1">
    <citation type="submission" date="2019-04" db="EMBL/GenBank/DDBJ databases">
        <authorList>
            <person name="Feng G."/>
            <person name="Zhang J."/>
            <person name="Zhu H."/>
        </authorList>
    </citation>
    <scope>NUCLEOTIDE SEQUENCE [LARGE SCALE GENOMIC DNA]</scope>
    <source>
        <strain evidence="9 10">JCM 19491</strain>
    </source>
</reference>
<dbReference type="EMBL" id="SRKZ01000007">
    <property type="protein sequence ID" value="TGD77799.1"/>
    <property type="molecule type" value="Genomic_DNA"/>
</dbReference>
<feature type="coiled-coil region" evidence="6">
    <location>
        <begin position="568"/>
        <end position="606"/>
    </location>
</feature>
<evidence type="ECO:0000256" key="1">
    <source>
        <dbReference type="ARBA" id="ARBA00000085"/>
    </source>
</evidence>
<dbReference type="InterPro" id="IPR052162">
    <property type="entry name" value="Sensor_kinase/Photoreceptor"/>
</dbReference>
<dbReference type="PROSITE" id="PS50112">
    <property type="entry name" value="PAS"/>
    <property type="match status" value="1"/>
</dbReference>
<feature type="domain" description="PAS" evidence="8">
    <location>
        <begin position="454"/>
        <end position="524"/>
    </location>
</feature>
<evidence type="ECO:0000313" key="9">
    <source>
        <dbReference type="EMBL" id="TGD77799.1"/>
    </source>
</evidence>
<dbReference type="PANTHER" id="PTHR43304">
    <property type="entry name" value="PHYTOCHROME-LIKE PROTEIN CPH1"/>
    <property type="match status" value="1"/>
</dbReference>
<dbReference type="NCBIfam" id="TIGR00229">
    <property type="entry name" value="sensory_box"/>
    <property type="match status" value="1"/>
</dbReference>